<keyword evidence="3" id="KW-1185">Reference proteome</keyword>
<feature type="coiled-coil region" evidence="1">
    <location>
        <begin position="317"/>
        <end position="371"/>
    </location>
</feature>
<evidence type="ECO:0000256" key="1">
    <source>
        <dbReference type="SAM" id="Coils"/>
    </source>
</evidence>
<dbReference type="EMBL" id="CAKXYY010000018">
    <property type="protein sequence ID" value="CAH2354767.1"/>
    <property type="molecule type" value="Genomic_DNA"/>
</dbReference>
<comment type="caution">
    <text evidence="2">The sequence shown here is derived from an EMBL/GenBank/DDBJ whole genome shotgun (WGS) entry which is preliminary data.</text>
</comment>
<name>A0A9P0VZC2_9ASCO</name>
<gene>
    <name evidence="2" type="ORF">CLIB1423_18S03224</name>
</gene>
<proteinExistence type="predicted"/>
<keyword evidence="1" id="KW-0175">Coiled coil</keyword>
<evidence type="ECO:0000313" key="3">
    <source>
        <dbReference type="Proteomes" id="UP000837801"/>
    </source>
</evidence>
<accession>A0A9P0VZC2</accession>
<dbReference type="AlphaFoldDB" id="A0A9P0VZC2"/>
<feature type="coiled-coil region" evidence="1">
    <location>
        <begin position="223"/>
        <end position="291"/>
    </location>
</feature>
<evidence type="ECO:0000313" key="2">
    <source>
        <dbReference type="EMBL" id="CAH2354767.1"/>
    </source>
</evidence>
<dbReference type="Proteomes" id="UP000837801">
    <property type="component" value="Unassembled WGS sequence"/>
</dbReference>
<feature type="coiled-coil region" evidence="1">
    <location>
        <begin position="58"/>
        <end position="177"/>
    </location>
</feature>
<organism evidence="2 3">
    <name type="scientific">[Candida] railenensis</name>
    <dbReference type="NCBI Taxonomy" id="45579"/>
    <lineage>
        <taxon>Eukaryota</taxon>
        <taxon>Fungi</taxon>
        <taxon>Dikarya</taxon>
        <taxon>Ascomycota</taxon>
        <taxon>Saccharomycotina</taxon>
        <taxon>Pichiomycetes</taxon>
        <taxon>Debaryomycetaceae</taxon>
        <taxon>Kurtzmaniella</taxon>
    </lineage>
</organism>
<sequence length="378" mass="43490">MNSDEAAVFAQQVQDLDSKTRTYRRVEEASKKIRDETLRFKHMYDRSDEFVRLQAAALETAKRVIKAYNTRFESLEITIDQLRDQEEGRLEDLLMETESIHVAALKEKDSEIDALKKRLASLNEKNDETSGILESLQGKDDMIKGLIREKQENQGKLGKLEQENAELRVSLVSAQEAKLASDIEADVQTNSLLAIKAEFTSLKDEVAELVAKMDDDSKSDDLVAEIIVQNEKLTDENTTLKNELTQLRIGRSNKHSNEELSKLTEDLKSKLAGETKKVSRLETQLKRIMDESRITVHYNPGENTIQNKYDAKLNMIRETYEVEIGKLEDEMVQQSNRCVELEGYIRNLLIREEDNQKLLKLREEVIHLDEQLLSAYQI</sequence>
<protein>
    <submittedName>
        <fullName evidence="2">Uncharacterized protein</fullName>
    </submittedName>
</protein>
<reference evidence="2" key="1">
    <citation type="submission" date="2022-03" db="EMBL/GenBank/DDBJ databases">
        <authorList>
            <person name="Legras J.-L."/>
            <person name="Devillers H."/>
            <person name="Grondin C."/>
        </authorList>
    </citation>
    <scope>NUCLEOTIDE SEQUENCE</scope>
    <source>
        <strain evidence="2">CLIB 1423</strain>
    </source>
</reference>